<proteinExistence type="predicted"/>
<sequence>MLPIKTCLRKMFVRVSVHLVISFLLTLLRLEGGETFGDTYSNNSTGCYFWDVSGNKVGTTIISNTSEAIRYYVSRNFSPSCGAGATLIEWTYKSGVTFYDISCVDGFSCSVTAACDNKDVYYSHLDSKLLDCASVNLCGDCISNCIRTNDDSECCIGVYNAYSCRPTWSTLLKEKYKNYFNGVYTYAYDDAYGLHQCASSVIFKTITDERESGITDYPVKSGESITCNDSVDRLIRLFVIGIVKELLSITLLGIFN</sequence>
<dbReference type="PROSITE" id="PS51367">
    <property type="entry name" value="THAUMATIN_2"/>
    <property type="match status" value="1"/>
</dbReference>
<dbReference type="Gene3D" id="2.60.110.10">
    <property type="entry name" value="Thaumatin"/>
    <property type="match status" value="1"/>
</dbReference>
<gene>
    <name evidence="1" type="primary">p28</name>
</gene>
<dbReference type="Pfam" id="PF00314">
    <property type="entry name" value="Thaumatin"/>
    <property type="match status" value="1"/>
</dbReference>
<name>A0A0A8JD04_9CLOS</name>
<dbReference type="InterPro" id="IPR001938">
    <property type="entry name" value="Thaumatin"/>
</dbReference>
<reference evidence="1" key="1">
    <citation type="submission" date="2014-04" db="EMBL/GenBank/DDBJ databases">
        <title>An assemblage of novel putative closterovirus variants from American persimmon.</title>
        <authorList>
            <person name="Ito T."/>
            <person name="Sato A."/>
            <person name="Suzaki K."/>
        </authorList>
    </citation>
    <scope>NUCLEOTIDE SEQUENCE</scope>
    <source>
        <strain evidence="1">Variant 4</strain>
    </source>
</reference>
<accession>A0A0A8JD04</accession>
<dbReference type="EMBL" id="AB923927">
    <property type="protein sequence ID" value="BAQ08238.1"/>
    <property type="molecule type" value="Genomic_RNA"/>
</dbReference>
<dbReference type="SUPFAM" id="SSF49870">
    <property type="entry name" value="Osmotin, thaumatin-like protein"/>
    <property type="match status" value="1"/>
</dbReference>
<dbReference type="InterPro" id="IPR037176">
    <property type="entry name" value="Osmotin/thaumatin-like_sf"/>
</dbReference>
<evidence type="ECO:0000313" key="1">
    <source>
        <dbReference type="EMBL" id="BAQ08238.1"/>
    </source>
</evidence>
<organism evidence="1">
    <name type="scientific">Persimmon virus B</name>
    <dbReference type="NCBI Taxonomy" id="1493829"/>
    <lineage>
        <taxon>Viruses</taxon>
        <taxon>Riboviria</taxon>
        <taxon>Orthornavirae</taxon>
        <taxon>Kitrinoviricota</taxon>
        <taxon>Alsuviricetes</taxon>
        <taxon>Martellivirales</taxon>
        <taxon>Closteroviridae</taxon>
        <taxon>Olivavirus</taxon>
        <taxon>Olivavirus betadiospyri</taxon>
    </lineage>
</organism>
<protein>
    <submittedName>
        <fullName evidence="1">28 kDa protein</fullName>
    </submittedName>
</protein>